<dbReference type="EMBL" id="CAXHTB010000021">
    <property type="protein sequence ID" value="CAL0328140.1"/>
    <property type="molecule type" value="Genomic_DNA"/>
</dbReference>
<gene>
    <name evidence="3" type="ORF">LLUT_LOCUS29200</name>
</gene>
<dbReference type="PANTHER" id="PTHR31065:SF1">
    <property type="entry name" value="OS09G0116050 PROTEIN"/>
    <property type="match status" value="1"/>
</dbReference>
<dbReference type="PROSITE" id="PS50119">
    <property type="entry name" value="ZF_BBOX"/>
    <property type="match status" value="1"/>
</dbReference>
<name>A0AAV1Y2X0_LUPLU</name>
<dbReference type="Proteomes" id="UP001497480">
    <property type="component" value="Unassembled WGS sequence"/>
</dbReference>
<evidence type="ECO:0000259" key="2">
    <source>
        <dbReference type="PROSITE" id="PS50119"/>
    </source>
</evidence>
<feature type="domain" description="B box-type" evidence="2">
    <location>
        <begin position="18"/>
        <end position="61"/>
    </location>
</feature>
<sequence>MNSSSHVPRWLKVLLKEKFYNTCIIHEEEKKNEKKVYCLDCCISLCLHCLSPHSSHRLLQIRRYVYNDVVRLDDAAKLIDCTSVQVSHLIRTTGSLSGYLFECNYMPLFDSGFDDGHMTPNSILEPAGSGGYGGGDCRTILSCTATTEIVRRKRTNSRPPCSPVSEISVGLMNRRKGVPHRAPLY</sequence>
<proteinExistence type="predicted"/>
<evidence type="ECO:0000256" key="1">
    <source>
        <dbReference type="PROSITE-ProRule" id="PRU00024"/>
    </source>
</evidence>
<comment type="caution">
    <text evidence="3">The sequence shown here is derived from an EMBL/GenBank/DDBJ whole genome shotgun (WGS) entry which is preliminary data.</text>
</comment>
<keyword evidence="1" id="KW-0862">Zinc</keyword>
<reference evidence="3 4" key="1">
    <citation type="submission" date="2024-03" db="EMBL/GenBank/DDBJ databases">
        <authorList>
            <person name="Martinez-Hernandez J."/>
        </authorList>
    </citation>
    <scope>NUCLEOTIDE SEQUENCE [LARGE SCALE GENOMIC DNA]</scope>
</reference>
<keyword evidence="4" id="KW-1185">Reference proteome</keyword>
<dbReference type="SUPFAM" id="SSF57845">
    <property type="entry name" value="B-box zinc-binding domain"/>
    <property type="match status" value="1"/>
</dbReference>
<evidence type="ECO:0000313" key="4">
    <source>
        <dbReference type="Proteomes" id="UP001497480"/>
    </source>
</evidence>
<keyword evidence="1" id="KW-0479">Metal-binding</keyword>
<dbReference type="GO" id="GO:0008270">
    <property type="term" value="F:zinc ion binding"/>
    <property type="evidence" value="ECO:0007669"/>
    <property type="project" value="UniProtKB-KW"/>
</dbReference>
<protein>
    <recommendedName>
        <fullName evidence="2">B box-type domain-containing protein</fullName>
    </recommendedName>
</protein>
<dbReference type="PANTHER" id="PTHR31065">
    <property type="entry name" value="PLATZ TRANSCRIPTION FACTOR FAMILY PROTEIN"/>
    <property type="match status" value="1"/>
</dbReference>
<dbReference type="AlphaFoldDB" id="A0AAV1Y2X0"/>
<keyword evidence="1" id="KW-0863">Zinc-finger</keyword>
<dbReference type="Pfam" id="PF04640">
    <property type="entry name" value="PLATZ"/>
    <property type="match status" value="1"/>
</dbReference>
<evidence type="ECO:0000313" key="3">
    <source>
        <dbReference type="EMBL" id="CAL0328140.1"/>
    </source>
</evidence>
<dbReference type="InterPro" id="IPR006734">
    <property type="entry name" value="PLATZ"/>
</dbReference>
<organism evidence="3 4">
    <name type="scientific">Lupinus luteus</name>
    <name type="common">European yellow lupine</name>
    <dbReference type="NCBI Taxonomy" id="3873"/>
    <lineage>
        <taxon>Eukaryota</taxon>
        <taxon>Viridiplantae</taxon>
        <taxon>Streptophyta</taxon>
        <taxon>Embryophyta</taxon>
        <taxon>Tracheophyta</taxon>
        <taxon>Spermatophyta</taxon>
        <taxon>Magnoliopsida</taxon>
        <taxon>eudicotyledons</taxon>
        <taxon>Gunneridae</taxon>
        <taxon>Pentapetalae</taxon>
        <taxon>rosids</taxon>
        <taxon>fabids</taxon>
        <taxon>Fabales</taxon>
        <taxon>Fabaceae</taxon>
        <taxon>Papilionoideae</taxon>
        <taxon>50 kb inversion clade</taxon>
        <taxon>genistoids sensu lato</taxon>
        <taxon>core genistoids</taxon>
        <taxon>Genisteae</taxon>
        <taxon>Lupinus</taxon>
    </lineage>
</organism>
<dbReference type="InterPro" id="IPR000315">
    <property type="entry name" value="Znf_B-box"/>
</dbReference>
<accession>A0AAV1Y2X0</accession>